<evidence type="ECO:0000256" key="2">
    <source>
        <dbReference type="ARBA" id="ARBA00012175"/>
    </source>
</evidence>
<dbReference type="PANTHER" id="PTHR10458:SF22">
    <property type="entry name" value="PEPTIDE DEFORMYLASE"/>
    <property type="match status" value="1"/>
</dbReference>
<dbReference type="KEGG" id="tps:THAPS_38025"/>
<gene>
    <name evidence="8" type="ORF">THAPS_38025</name>
</gene>
<evidence type="ECO:0000256" key="5">
    <source>
        <dbReference type="ARBA" id="ARBA00022917"/>
    </source>
</evidence>
<keyword evidence="4 7" id="KW-0378">Hydrolase</keyword>
<protein>
    <recommendedName>
        <fullName evidence="2 7">Peptide deformylase</fullName>
        <ecNumber evidence="2 7">3.5.1.88</ecNumber>
    </recommendedName>
</protein>
<keyword evidence="9" id="KW-1185">Reference proteome</keyword>
<evidence type="ECO:0000256" key="4">
    <source>
        <dbReference type="ARBA" id="ARBA00022801"/>
    </source>
</evidence>
<dbReference type="PRINTS" id="PR01576">
    <property type="entry name" value="PDEFORMYLASE"/>
</dbReference>
<dbReference type="Proteomes" id="UP000001449">
    <property type="component" value="Chromosome 18"/>
</dbReference>
<dbReference type="CDD" id="cd00487">
    <property type="entry name" value="Pep_deformylase"/>
    <property type="match status" value="1"/>
</dbReference>
<comment type="catalytic activity">
    <reaction evidence="7">
        <text>N-terminal N-formyl-L-methionyl-[peptide] + H2O = N-terminal L-methionyl-[peptide] + formate</text>
        <dbReference type="Rhea" id="RHEA:24420"/>
        <dbReference type="Rhea" id="RHEA-COMP:10639"/>
        <dbReference type="Rhea" id="RHEA-COMP:10640"/>
        <dbReference type="ChEBI" id="CHEBI:15377"/>
        <dbReference type="ChEBI" id="CHEBI:15740"/>
        <dbReference type="ChEBI" id="CHEBI:49298"/>
        <dbReference type="ChEBI" id="CHEBI:64731"/>
        <dbReference type="EC" id="3.5.1.88"/>
    </reaction>
</comment>
<evidence type="ECO:0000256" key="1">
    <source>
        <dbReference type="ARBA" id="ARBA00010759"/>
    </source>
</evidence>
<dbReference type="HOGENOM" id="CLU_061901_2_0_1"/>
<dbReference type="STRING" id="35128.B5YLS0"/>
<dbReference type="OMA" id="ANDMMKV"/>
<evidence type="ECO:0000313" key="8">
    <source>
        <dbReference type="EMBL" id="ACI64282.1"/>
    </source>
</evidence>
<dbReference type="NCBIfam" id="TIGR00079">
    <property type="entry name" value="pept_deformyl"/>
    <property type="match status" value="1"/>
</dbReference>
<dbReference type="FunFam" id="3.90.45.10:FF:000002">
    <property type="entry name" value="Peptide deformylase"/>
    <property type="match status" value="1"/>
</dbReference>
<dbReference type="Pfam" id="PF01327">
    <property type="entry name" value="Pep_deformylase"/>
    <property type="match status" value="1"/>
</dbReference>
<dbReference type="InParanoid" id="B5YLS0"/>
<dbReference type="EC" id="3.5.1.88" evidence="2 7"/>
<comment type="similarity">
    <text evidence="1 7">Belongs to the polypeptide deformylase family.</text>
</comment>
<feature type="non-terminal residue" evidence="8">
    <location>
        <position position="192"/>
    </location>
</feature>
<dbReference type="PaxDb" id="35128-Thaps38025"/>
<accession>B5YLS0</accession>
<dbReference type="SUPFAM" id="SSF56420">
    <property type="entry name" value="Peptide deformylase"/>
    <property type="match status" value="1"/>
</dbReference>
<dbReference type="GeneID" id="7444266"/>
<reference evidence="8 9" key="2">
    <citation type="journal article" date="2008" name="Nature">
        <title>The Phaeodactylum genome reveals the evolutionary history of diatom genomes.</title>
        <authorList>
            <person name="Bowler C."/>
            <person name="Allen A.E."/>
            <person name="Badger J.H."/>
            <person name="Grimwood J."/>
            <person name="Jabbari K."/>
            <person name="Kuo A."/>
            <person name="Maheswari U."/>
            <person name="Martens C."/>
            <person name="Maumus F."/>
            <person name="Otillar R.P."/>
            <person name="Rayko E."/>
            <person name="Salamov A."/>
            <person name="Vandepoele K."/>
            <person name="Beszteri B."/>
            <person name="Gruber A."/>
            <person name="Heijde M."/>
            <person name="Katinka M."/>
            <person name="Mock T."/>
            <person name="Valentin K."/>
            <person name="Verret F."/>
            <person name="Berges J.A."/>
            <person name="Brownlee C."/>
            <person name="Cadoret J.P."/>
            <person name="Chiovitti A."/>
            <person name="Choi C.J."/>
            <person name="Coesel S."/>
            <person name="De Martino A."/>
            <person name="Detter J.C."/>
            <person name="Durkin C."/>
            <person name="Falciatore A."/>
            <person name="Fournet J."/>
            <person name="Haruta M."/>
            <person name="Huysman M.J."/>
            <person name="Jenkins B.D."/>
            <person name="Jiroutova K."/>
            <person name="Jorgensen R.E."/>
            <person name="Joubert Y."/>
            <person name="Kaplan A."/>
            <person name="Kroger N."/>
            <person name="Kroth P.G."/>
            <person name="La Roche J."/>
            <person name="Lindquist E."/>
            <person name="Lommer M."/>
            <person name="Martin-Jezequel V."/>
            <person name="Lopez P.J."/>
            <person name="Lucas S."/>
            <person name="Mangogna M."/>
            <person name="McGinnis K."/>
            <person name="Medlin L.K."/>
            <person name="Montsant A."/>
            <person name="Oudot-Le Secq M.P."/>
            <person name="Napoli C."/>
            <person name="Obornik M."/>
            <person name="Parker M.S."/>
            <person name="Petit J.L."/>
            <person name="Porcel B.M."/>
            <person name="Poulsen N."/>
            <person name="Robison M."/>
            <person name="Rychlewski L."/>
            <person name="Rynearson T.A."/>
            <person name="Schmutz J."/>
            <person name="Shapiro H."/>
            <person name="Siaut M."/>
            <person name="Stanley M."/>
            <person name="Sussman M.R."/>
            <person name="Taylor A.R."/>
            <person name="Vardi A."/>
            <person name="von Dassow P."/>
            <person name="Vyverman W."/>
            <person name="Willis A."/>
            <person name="Wyrwicz L.S."/>
            <person name="Rokhsar D.S."/>
            <person name="Weissenbach J."/>
            <person name="Armbrust E.V."/>
            <person name="Green B.R."/>
            <person name="Van de Peer Y."/>
            <person name="Grigoriev I.V."/>
        </authorList>
    </citation>
    <scope>NUCLEOTIDE SEQUENCE [LARGE SCALE GENOMIC DNA]</scope>
    <source>
        <strain evidence="8 9">CCMP1335</strain>
    </source>
</reference>
<keyword evidence="6" id="KW-0408">Iron</keyword>
<reference evidence="8 9" key="1">
    <citation type="journal article" date="2004" name="Science">
        <title>The genome of the diatom Thalassiosira pseudonana: ecology, evolution, and metabolism.</title>
        <authorList>
            <person name="Armbrust E.V."/>
            <person name="Berges J.A."/>
            <person name="Bowler C."/>
            <person name="Green B.R."/>
            <person name="Martinez D."/>
            <person name="Putnam N.H."/>
            <person name="Zhou S."/>
            <person name="Allen A.E."/>
            <person name="Apt K.E."/>
            <person name="Bechner M."/>
            <person name="Brzezinski M.A."/>
            <person name="Chaal B.K."/>
            <person name="Chiovitti A."/>
            <person name="Davis A.K."/>
            <person name="Demarest M.S."/>
            <person name="Detter J.C."/>
            <person name="Glavina T."/>
            <person name="Goodstein D."/>
            <person name="Hadi M.Z."/>
            <person name="Hellsten U."/>
            <person name="Hildebrand M."/>
            <person name="Jenkins B.D."/>
            <person name="Jurka J."/>
            <person name="Kapitonov V.V."/>
            <person name="Kroger N."/>
            <person name="Lau W.W."/>
            <person name="Lane T.W."/>
            <person name="Larimer F.W."/>
            <person name="Lippmeier J.C."/>
            <person name="Lucas S."/>
            <person name="Medina M."/>
            <person name="Montsant A."/>
            <person name="Obornik M."/>
            <person name="Parker M.S."/>
            <person name="Palenik B."/>
            <person name="Pazour G.J."/>
            <person name="Richardson P.M."/>
            <person name="Rynearson T.A."/>
            <person name="Saito M.A."/>
            <person name="Schwartz D.C."/>
            <person name="Thamatrakoln K."/>
            <person name="Valentin K."/>
            <person name="Vardi A."/>
            <person name="Wilkerson F.P."/>
            <person name="Rokhsar D.S."/>
        </authorList>
    </citation>
    <scope>NUCLEOTIDE SEQUENCE [LARGE SCALE GENOMIC DNA]</scope>
    <source>
        <strain evidence="8 9">CCMP1335</strain>
    </source>
</reference>
<evidence type="ECO:0000256" key="3">
    <source>
        <dbReference type="ARBA" id="ARBA00022723"/>
    </source>
</evidence>
<keyword evidence="3 7" id="KW-0479">Metal-binding</keyword>
<organism evidence="8 9">
    <name type="scientific">Thalassiosira pseudonana</name>
    <name type="common">Marine diatom</name>
    <name type="synonym">Cyclotella nana</name>
    <dbReference type="NCBI Taxonomy" id="35128"/>
    <lineage>
        <taxon>Eukaryota</taxon>
        <taxon>Sar</taxon>
        <taxon>Stramenopiles</taxon>
        <taxon>Ochrophyta</taxon>
        <taxon>Bacillariophyta</taxon>
        <taxon>Coscinodiscophyceae</taxon>
        <taxon>Thalassiosirophycidae</taxon>
        <taxon>Thalassiosirales</taxon>
        <taxon>Thalassiosiraceae</taxon>
        <taxon>Thalassiosira</taxon>
    </lineage>
</organism>
<dbReference type="InterPro" id="IPR036821">
    <property type="entry name" value="Peptide_deformylase_sf"/>
</dbReference>
<dbReference type="PIRSF" id="PIRSF004749">
    <property type="entry name" value="Pep_def"/>
    <property type="match status" value="1"/>
</dbReference>
<dbReference type="PANTHER" id="PTHR10458">
    <property type="entry name" value="PEPTIDE DEFORMYLASE"/>
    <property type="match status" value="1"/>
</dbReference>
<dbReference type="eggNOG" id="KOG3137">
    <property type="taxonomic scope" value="Eukaryota"/>
</dbReference>
<dbReference type="GO" id="GO:0006412">
    <property type="term" value="P:translation"/>
    <property type="evidence" value="ECO:0007669"/>
    <property type="project" value="UniProtKB-KW"/>
</dbReference>
<name>B5YLS0_THAPS</name>
<evidence type="ECO:0000256" key="7">
    <source>
        <dbReference type="RuleBase" id="RU362111"/>
    </source>
</evidence>
<dbReference type="Gene3D" id="3.90.45.10">
    <property type="entry name" value="Peptide deformylase"/>
    <property type="match status" value="1"/>
</dbReference>
<keyword evidence="5 7" id="KW-0648">Protein biosynthesis</keyword>
<dbReference type="EMBL" id="CP001159">
    <property type="protein sequence ID" value="ACI64282.1"/>
    <property type="molecule type" value="Genomic_DNA"/>
</dbReference>
<evidence type="ECO:0000256" key="6">
    <source>
        <dbReference type="ARBA" id="ARBA00023004"/>
    </source>
</evidence>
<sequence>MRLNPTSFQGTDYVITEYPRPALRRVPNTPISQFDDAFQTKAKEMLMIMYESKGVGLAAPQIGLNENVFVYNPSDSKNMERIVCNPKITKYSEEVIVEQEGCLSMRSDEVAGQVARSAWIECEYENEEGQKVRRRLKDFEARVFQHEYDHLKGILCYDRFPPEDREAAQENINTLLGLYTDEDALIEPDANE</sequence>
<comment type="function">
    <text evidence="7">Removes the formyl group from the N-terminal Met of newly synthesized proteins.</text>
</comment>
<dbReference type="AlphaFoldDB" id="B5YLS0"/>
<dbReference type="RefSeq" id="XP_002295565.1">
    <property type="nucleotide sequence ID" value="XM_002295529.1"/>
</dbReference>
<dbReference type="GO" id="GO:0042586">
    <property type="term" value="F:peptide deformylase activity"/>
    <property type="evidence" value="ECO:0007669"/>
    <property type="project" value="UniProtKB-EC"/>
</dbReference>
<dbReference type="InterPro" id="IPR023635">
    <property type="entry name" value="Peptide_deformylase"/>
</dbReference>
<evidence type="ECO:0000313" key="9">
    <source>
        <dbReference type="Proteomes" id="UP000001449"/>
    </source>
</evidence>
<dbReference type="NCBIfam" id="NF001159">
    <property type="entry name" value="PRK00150.1-3"/>
    <property type="match status" value="1"/>
</dbReference>
<proteinExistence type="inferred from homology"/>
<dbReference type="HAMAP" id="MF_00163">
    <property type="entry name" value="Pep_deformylase"/>
    <property type="match status" value="1"/>
</dbReference>
<dbReference type="GO" id="GO:0046872">
    <property type="term" value="F:metal ion binding"/>
    <property type="evidence" value="ECO:0007669"/>
    <property type="project" value="UniProtKB-KW"/>
</dbReference>